<sequence>MQKLPIGIQTFEKIITENYCYIDKTRIIHELINNGTYFFLSRPRRFGKSLLIDTIKGLFEGREELFKGLWIEDKWDFSRKYPVIKIDFGEGVSKSREELRKKIDETLKINQEQLGVKCEFETISGRFREIITKSAKKYNQRAVILIDEYDKPILDNIEEPVIAQEMREELKNLYSVLKSTDAYIKFVMLAGVSKFSKVSLFSGLNNLWDITLDERFATICGYTQDDLETVFREYLVGVDLEKVKLWYNGYSWLGEGVYNPFDILLFLGSASREFKNYWFETGSPTFLLKLLKEREYYIPSMEEIETGENLIGSFDVDFIEPTALLFQTGYLTIKDRKNFNGDIYYTLTYPNLEVRKSLNEYIAGYFINNPGNYQQGKIRIFKVINSLDTGIDSVQFFESLKEIFWTLFASIPYNWYINNHLDKYEGYYASIFYAVFASIGYAIKLEDPTNRGRIDMTITTAKVVIIFEFKIMEKEKESEQNTALEQIKNKKYSEKYLNSGKEIYLVGIEFSKVERNIIRFDWEVVISGCTGGKNVLQL</sequence>
<comment type="caution">
    <text evidence="2">The sequence shown here is derived from an EMBL/GenBank/DDBJ whole genome shotgun (WGS) entry which is preliminary data.</text>
</comment>
<dbReference type="EMBL" id="PFKI01000204">
    <property type="protein sequence ID" value="PIY19161.1"/>
    <property type="molecule type" value="Genomic_DNA"/>
</dbReference>
<dbReference type="Pfam" id="PF08011">
    <property type="entry name" value="PDDEXK_9"/>
    <property type="match status" value="1"/>
</dbReference>
<dbReference type="PANTHER" id="PTHR34825">
    <property type="entry name" value="CONSERVED PROTEIN, WITH A WEAK D-GALACTARATE DEHYDRATASE/ALTRONATE HYDROLASE DOMAIN"/>
    <property type="match status" value="1"/>
</dbReference>
<reference evidence="3" key="1">
    <citation type="submission" date="2017-09" db="EMBL/GenBank/DDBJ databases">
        <title>Depth-based differentiation of microbial function through sediment-hosted aquifers and enrichment of novel symbionts in the deep terrestrial subsurface.</title>
        <authorList>
            <person name="Probst A.J."/>
            <person name="Ladd B."/>
            <person name="Jarett J.K."/>
            <person name="Geller-Mcgrath D.E."/>
            <person name="Sieber C.M.K."/>
            <person name="Emerson J.B."/>
            <person name="Anantharaman K."/>
            <person name="Thomas B.C."/>
            <person name="Malmstrom R."/>
            <person name="Stieglmeier M."/>
            <person name="Klingl A."/>
            <person name="Woyke T."/>
            <person name="Ryan C.M."/>
            <person name="Banfield J.F."/>
        </authorList>
    </citation>
    <scope>NUCLEOTIDE SEQUENCE [LARGE SCALE GENOMIC DNA]</scope>
</reference>
<dbReference type="InterPro" id="IPR012547">
    <property type="entry name" value="PDDEXK_9"/>
</dbReference>
<evidence type="ECO:0000259" key="1">
    <source>
        <dbReference type="Pfam" id="PF09820"/>
    </source>
</evidence>
<dbReference type="SUPFAM" id="SSF52540">
    <property type="entry name" value="P-loop containing nucleoside triphosphate hydrolases"/>
    <property type="match status" value="1"/>
</dbReference>
<evidence type="ECO:0000313" key="2">
    <source>
        <dbReference type="EMBL" id="PIY19161.1"/>
    </source>
</evidence>
<dbReference type="InterPro" id="IPR027417">
    <property type="entry name" value="P-loop_NTPase"/>
</dbReference>
<feature type="domain" description="AAA-ATPase-like" evidence="1">
    <location>
        <begin position="5"/>
        <end position="201"/>
    </location>
</feature>
<name>A0A2M7P0I0_9BACT</name>
<dbReference type="Gene3D" id="3.40.50.300">
    <property type="entry name" value="P-loop containing nucleotide triphosphate hydrolases"/>
    <property type="match status" value="1"/>
</dbReference>
<accession>A0A2M7P0I0</accession>
<dbReference type="AlphaFoldDB" id="A0A2M7P0I0"/>
<dbReference type="Proteomes" id="UP000231028">
    <property type="component" value="Unassembled WGS sequence"/>
</dbReference>
<organism evidence="2 3">
    <name type="scientific">Candidatus Desantisbacteria bacterium CG_4_10_14_3_um_filter_40_18</name>
    <dbReference type="NCBI Taxonomy" id="1974544"/>
    <lineage>
        <taxon>Bacteria</taxon>
        <taxon>Candidatus Desantisiibacteriota</taxon>
    </lineage>
</organism>
<dbReference type="InterPro" id="IPR018631">
    <property type="entry name" value="AAA-ATPase-like_dom"/>
</dbReference>
<protein>
    <recommendedName>
        <fullName evidence="1">AAA-ATPase-like domain-containing protein</fullName>
    </recommendedName>
</protein>
<dbReference type="Pfam" id="PF09820">
    <property type="entry name" value="AAA-ATPase_like"/>
    <property type="match status" value="1"/>
</dbReference>
<proteinExistence type="predicted"/>
<gene>
    <name evidence="2" type="ORF">COZ13_06830</name>
</gene>
<dbReference type="PANTHER" id="PTHR34825:SF1">
    <property type="entry name" value="AAA-ATPASE-LIKE DOMAIN-CONTAINING PROTEIN"/>
    <property type="match status" value="1"/>
</dbReference>
<evidence type="ECO:0000313" key="3">
    <source>
        <dbReference type="Proteomes" id="UP000231028"/>
    </source>
</evidence>